<dbReference type="RefSeq" id="WP_213043811.1">
    <property type="nucleotide sequence ID" value="NZ_CAJNBJ010000018.1"/>
</dbReference>
<reference evidence="20 21" key="1">
    <citation type="submission" date="2021-02" db="EMBL/GenBank/DDBJ databases">
        <authorList>
            <person name="Han P."/>
        </authorList>
    </citation>
    <scope>NUCLEOTIDE SEQUENCE [LARGE SCALE GENOMIC DNA]</scope>
    <source>
        <strain evidence="20">Candidatus Nitrospira sp. ZN2</strain>
    </source>
</reference>
<keyword evidence="8" id="KW-1003">Cell membrane</keyword>
<feature type="transmembrane region" description="Helical" evidence="19">
    <location>
        <begin position="40"/>
        <end position="58"/>
    </location>
</feature>
<evidence type="ECO:0000256" key="19">
    <source>
        <dbReference type="SAM" id="Phobius"/>
    </source>
</evidence>
<evidence type="ECO:0000256" key="3">
    <source>
        <dbReference type="ARBA" id="ARBA00005119"/>
    </source>
</evidence>
<evidence type="ECO:0000256" key="5">
    <source>
        <dbReference type="ARBA" id="ARBA00010185"/>
    </source>
</evidence>
<name>A0ABM8S4K4_9BACT</name>
<evidence type="ECO:0000256" key="11">
    <source>
        <dbReference type="ARBA" id="ARBA00022692"/>
    </source>
</evidence>
<keyword evidence="10 18" id="KW-0808">Transferase</keyword>
<evidence type="ECO:0000256" key="15">
    <source>
        <dbReference type="ARBA" id="ARBA00023136"/>
    </source>
</evidence>
<keyword evidence="17" id="KW-1208">Phospholipid metabolism</keyword>
<evidence type="ECO:0000256" key="14">
    <source>
        <dbReference type="ARBA" id="ARBA00023098"/>
    </source>
</evidence>
<proteinExistence type="inferred from homology"/>
<evidence type="ECO:0000256" key="2">
    <source>
        <dbReference type="ARBA" id="ARBA00004651"/>
    </source>
</evidence>
<dbReference type="EMBL" id="CAJNBJ010000018">
    <property type="protein sequence ID" value="CAE6788617.1"/>
    <property type="molecule type" value="Genomic_DNA"/>
</dbReference>
<feature type="transmembrane region" description="Helical" evidence="19">
    <location>
        <begin position="190"/>
        <end position="208"/>
    </location>
</feature>
<comment type="pathway">
    <text evidence="4">Lipid metabolism.</text>
</comment>
<comment type="subcellular location">
    <subcellularLocation>
        <location evidence="2">Cell membrane</location>
        <topology evidence="2">Multi-pass membrane protein</topology>
    </subcellularLocation>
</comment>
<evidence type="ECO:0000256" key="9">
    <source>
        <dbReference type="ARBA" id="ARBA00022516"/>
    </source>
</evidence>
<evidence type="ECO:0000256" key="4">
    <source>
        <dbReference type="ARBA" id="ARBA00005189"/>
    </source>
</evidence>
<comment type="caution">
    <text evidence="20">The sequence shown here is derived from an EMBL/GenBank/DDBJ whole genome shotgun (WGS) entry which is preliminary data.</text>
</comment>
<keyword evidence="14" id="KW-0443">Lipid metabolism</keyword>
<dbReference type="Proteomes" id="UP000675880">
    <property type="component" value="Unassembled WGS sequence"/>
</dbReference>
<evidence type="ECO:0000256" key="16">
    <source>
        <dbReference type="ARBA" id="ARBA00023209"/>
    </source>
</evidence>
<accession>A0ABM8S4K4</accession>
<evidence type="ECO:0000256" key="13">
    <source>
        <dbReference type="ARBA" id="ARBA00022989"/>
    </source>
</evidence>
<comment type="pathway">
    <text evidence="3 18">Phospholipid metabolism; CDP-diacylglycerol biosynthesis; CDP-diacylglycerol from sn-glycerol 3-phosphate: step 3/3.</text>
</comment>
<evidence type="ECO:0000256" key="18">
    <source>
        <dbReference type="RuleBase" id="RU003938"/>
    </source>
</evidence>
<comment type="similarity">
    <text evidence="5 18">Belongs to the CDS family.</text>
</comment>
<feature type="transmembrane region" description="Helical" evidence="19">
    <location>
        <begin position="65"/>
        <end position="83"/>
    </location>
</feature>
<feature type="transmembrane region" description="Helical" evidence="19">
    <location>
        <begin position="148"/>
        <end position="169"/>
    </location>
</feature>
<comment type="catalytic activity">
    <reaction evidence="1 18">
        <text>a 1,2-diacyl-sn-glycero-3-phosphate + CTP + H(+) = a CDP-1,2-diacyl-sn-glycerol + diphosphate</text>
        <dbReference type="Rhea" id="RHEA:16229"/>
        <dbReference type="ChEBI" id="CHEBI:15378"/>
        <dbReference type="ChEBI" id="CHEBI:33019"/>
        <dbReference type="ChEBI" id="CHEBI:37563"/>
        <dbReference type="ChEBI" id="CHEBI:58332"/>
        <dbReference type="ChEBI" id="CHEBI:58608"/>
        <dbReference type="EC" id="2.7.7.41"/>
    </reaction>
</comment>
<evidence type="ECO:0000256" key="12">
    <source>
        <dbReference type="ARBA" id="ARBA00022695"/>
    </source>
</evidence>
<dbReference type="InterPro" id="IPR000374">
    <property type="entry name" value="PC_trans"/>
</dbReference>
<organism evidence="20 21">
    <name type="scientific">Nitrospira defluvii</name>
    <dbReference type="NCBI Taxonomy" id="330214"/>
    <lineage>
        <taxon>Bacteria</taxon>
        <taxon>Pseudomonadati</taxon>
        <taxon>Nitrospirota</taxon>
        <taxon>Nitrospiria</taxon>
        <taxon>Nitrospirales</taxon>
        <taxon>Nitrospiraceae</taxon>
        <taxon>Nitrospira</taxon>
    </lineage>
</organism>
<evidence type="ECO:0000256" key="1">
    <source>
        <dbReference type="ARBA" id="ARBA00001698"/>
    </source>
</evidence>
<gene>
    <name evidence="20" type="ORF">NSPZN2_50234</name>
</gene>
<sequence>MPPPQDNARPRSSSEAIRRVLAALVFVPIFIFLVHDLGPMAFFVLVAVSGMFAVGEFYRLHLGTIAWPWWGWVGIAATGLFLSSTQWPAFLSDRTVLMGTLATALCMPLSSDKPLKESLQDGMVLIMGVLYVGLSLGYLLLTRAQPDGAMLIFFVVLVTWAGDSGAYIAGKSMGRHRLAPIVSPKKTYEGLAGGLALAILAAVLARVWFLPRFSLVDCLALGVLLTIAGLIGDLAESAMKRSTGFKDSGALIPGHGGMLDRLDSLLFTGPAFYYYVAIVAAV</sequence>
<evidence type="ECO:0000256" key="7">
    <source>
        <dbReference type="ARBA" id="ARBA00019373"/>
    </source>
</evidence>
<evidence type="ECO:0000313" key="20">
    <source>
        <dbReference type="EMBL" id="CAE6788617.1"/>
    </source>
</evidence>
<evidence type="ECO:0000256" key="17">
    <source>
        <dbReference type="ARBA" id="ARBA00023264"/>
    </source>
</evidence>
<keyword evidence="16" id="KW-0594">Phospholipid biosynthesis</keyword>
<feature type="transmembrane region" description="Helical" evidence="19">
    <location>
        <begin position="16"/>
        <end position="34"/>
    </location>
</feature>
<evidence type="ECO:0000313" key="21">
    <source>
        <dbReference type="Proteomes" id="UP000675880"/>
    </source>
</evidence>
<keyword evidence="15 19" id="KW-0472">Membrane</keyword>
<feature type="transmembrane region" description="Helical" evidence="19">
    <location>
        <begin position="123"/>
        <end position="142"/>
    </location>
</feature>
<dbReference type="EC" id="2.7.7.41" evidence="6 18"/>
<feature type="transmembrane region" description="Helical" evidence="19">
    <location>
        <begin position="214"/>
        <end position="235"/>
    </location>
</feature>
<keyword evidence="9" id="KW-0444">Lipid biosynthesis</keyword>
<dbReference type="PANTHER" id="PTHR46382:SF1">
    <property type="entry name" value="PHOSPHATIDATE CYTIDYLYLTRANSFERASE"/>
    <property type="match status" value="1"/>
</dbReference>
<keyword evidence="12 18" id="KW-0548">Nucleotidyltransferase</keyword>
<keyword evidence="21" id="KW-1185">Reference proteome</keyword>
<evidence type="ECO:0000256" key="10">
    <source>
        <dbReference type="ARBA" id="ARBA00022679"/>
    </source>
</evidence>
<evidence type="ECO:0000256" key="8">
    <source>
        <dbReference type="ARBA" id="ARBA00022475"/>
    </source>
</evidence>
<evidence type="ECO:0000256" key="6">
    <source>
        <dbReference type="ARBA" id="ARBA00012487"/>
    </source>
</evidence>
<protein>
    <recommendedName>
        <fullName evidence="7 18">Phosphatidate cytidylyltransferase</fullName>
        <ecNumber evidence="6 18">2.7.7.41</ecNumber>
    </recommendedName>
</protein>
<dbReference type="GO" id="GO:0004605">
    <property type="term" value="F:phosphatidate cytidylyltransferase activity"/>
    <property type="evidence" value="ECO:0007669"/>
    <property type="project" value="UniProtKB-EC"/>
</dbReference>
<keyword evidence="13 19" id="KW-1133">Transmembrane helix</keyword>
<keyword evidence="11 18" id="KW-0812">Transmembrane</keyword>
<dbReference type="Pfam" id="PF01148">
    <property type="entry name" value="CTP_transf_1"/>
    <property type="match status" value="1"/>
</dbReference>
<dbReference type="PANTHER" id="PTHR46382">
    <property type="entry name" value="PHOSPHATIDATE CYTIDYLYLTRANSFERASE"/>
    <property type="match status" value="1"/>
</dbReference>
<dbReference type="PROSITE" id="PS01315">
    <property type="entry name" value="CDS"/>
    <property type="match status" value="1"/>
</dbReference>